<dbReference type="GO" id="GO:0009055">
    <property type="term" value="F:electron transfer activity"/>
    <property type="evidence" value="ECO:0007669"/>
    <property type="project" value="InterPro"/>
</dbReference>
<feature type="transmembrane region" description="Helical" evidence="1">
    <location>
        <begin position="185"/>
        <end position="202"/>
    </location>
</feature>
<dbReference type="InterPro" id="IPR027387">
    <property type="entry name" value="Cytb/b6-like_sf"/>
</dbReference>
<dbReference type="SUPFAM" id="SSF81342">
    <property type="entry name" value="Transmembrane di-heme cytochromes"/>
    <property type="match status" value="1"/>
</dbReference>
<feature type="transmembrane region" description="Helical" evidence="1">
    <location>
        <begin position="222"/>
        <end position="241"/>
    </location>
</feature>
<dbReference type="OrthoDB" id="5430247at2"/>
<dbReference type="Gene3D" id="1.20.810.10">
    <property type="entry name" value="Cytochrome Bc1 Complex, Chain C"/>
    <property type="match status" value="1"/>
</dbReference>
<feature type="transmembrane region" description="Helical" evidence="1">
    <location>
        <begin position="253"/>
        <end position="272"/>
    </location>
</feature>
<dbReference type="InterPro" id="IPR005797">
    <property type="entry name" value="Cyt_b/b6_N"/>
</dbReference>
<proteinExistence type="predicted"/>
<keyword evidence="1" id="KW-0812">Transmembrane</keyword>
<evidence type="ECO:0000259" key="2">
    <source>
        <dbReference type="PROSITE" id="PS51002"/>
    </source>
</evidence>
<accession>A0A0U5AM50</accession>
<name>A0A0U5AM50_9BACT</name>
<evidence type="ECO:0000313" key="3">
    <source>
        <dbReference type="EMBL" id="BAU22914.1"/>
    </source>
</evidence>
<keyword evidence="1" id="KW-0472">Membrane</keyword>
<sequence length="273" mass="32012">MSLLKGPVYLPLAFLSSASLLVSAISGMFLSFHYFYNQPLLSVLQLEAQVPLGCLLRNIHYFSSQIALISLFLHLLESIYKKFYLLKGKIAWFFLVLSFFILLFITFTGYLLRGDEVGELAGNIAENLLLSLPFLGEWINRIFLAISQIGLSRVYHWHIFLSFFLIFGLFIWHIKIKALLRWERIFYFLGVIIPVFFIQFPLKPFQGLIARGPWFFVGAQEMLKFLPPQLVFFWLLLPFILLQSYSFYPFKGINIFILLYLIIYIFFSILFFL</sequence>
<dbReference type="GO" id="GO:0016020">
    <property type="term" value="C:membrane"/>
    <property type="evidence" value="ECO:0007669"/>
    <property type="project" value="InterPro"/>
</dbReference>
<dbReference type="InterPro" id="IPR016174">
    <property type="entry name" value="Di-haem_cyt_TM"/>
</dbReference>
<keyword evidence="1" id="KW-1133">Transmembrane helix</keyword>
<dbReference type="PROSITE" id="PS51002">
    <property type="entry name" value="CYTB_NTER"/>
    <property type="match status" value="1"/>
</dbReference>
<dbReference type="EMBL" id="AP014945">
    <property type="protein sequence ID" value="BAU22914.1"/>
    <property type="molecule type" value="Genomic_DNA"/>
</dbReference>
<organism evidence="3 4">
    <name type="scientific">Caldimicrobium thiodismutans</name>
    <dbReference type="NCBI Taxonomy" id="1653476"/>
    <lineage>
        <taxon>Bacteria</taxon>
        <taxon>Pseudomonadati</taxon>
        <taxon>Thermodesulfobacteriota</taxon>
        <taxon>Thermodesulfobacteria</taxon>
        <taxon>Thermodesulfobacteriales</taxon>
        <taxon>Thermodesulfobacteriaceae</taxon>
        <taxon>Caldimicrobium</taxon>
    </lineage>
</organism>
<dbReference type="PANTHER" id="PTHR19271:SF16">
    <property type="entry name" value="CYTOCHROME B"/>
    <property type="match status" value="1"/>
</dbReference>
<dbReference type="GO" id="GO:0016491">
    <property type="term" value="F:oxidoreductase activity"/>
    <property type="evidence" value="ECO:0007669"/>
    <property type="project" value="InterPro"/>
</dbReference>
<dbReference type="AlphaFoldDB" id="A0A0U5AM50"/>
<feature type="transmembrane region" description="Helical" evidence="1">
    <location>
        <begin position="154"/>
        <end position="173"/>
    </location>
</feature>
<evidence type="ECO:0000256" key="1">
    <source>
        <dbReference type="SAM" id="Phobius"/>
    </source>
</evidence>
<feature type="transmembrane region" description="Helical" evidence="1">
    <location>
        <begin position="12"/>
        <end position="36"/>
    </location>
</feature>
<evidence type="ECO:0000313" key="4">
    <source>
        <dbReference type="Proteomes" id="UP000068196"/>
    </source>
</evidence>
<feature type="transmembrane region" description="Helical" evidence="1">
    <location>
        <begin position="92"/>
        <end position="112"/>
    </location>
</feature>
<feature type="domain" description="Cytochrome b/b6 N-terminal region profile" evidence="2">
    <location>
        <begin position="1"/>
        <end position="186"/>
    </location>
</feature>
<protein>
    <recommendedName>
        <fullName evidence="2">Cytochrome b/b6 N-terminal region profile domain-containing protein</fullName>
    </recommendedName>
</protein>
<keyword evidence="4" id="KW-1185">Reference proteome</keyword>
<reference evidence="4" key="2">
    <citation type="journal article" date="2016" name="Int. J. Syst. Evol. Microbiol.">
        <title>Caldimicrobium thiodismutans sp. nov., a sulfur-disproportionating bacterium isolated from a hot spring.</title>
        <authorList>
            <person name="Kojima H."/>
            <person name="Umezawa K."/>
            <person name="Fukui M."/>
        </authorList>
    </citation>
    <scope>NUCLEOTIDE SEQUENCE [LARGE SCALE GENOMIC DNA]</scope>
    <source>
        <strain evidence="4">TF1</strain>
    </source>
</reference>
<dbReference type="GO" id="GO:0022904">
    <property type="term" value="P:respiratory electron transport chain"/>
    <property type="evidence" value="ECO:0007669"/>
    <property type="project" value="InterPro"/>
</dbReference>
<dbReference type="STRING" id="1653476.THC_0520"/>
<dbReference type="Pfam" id="PF00033">
    <property type="entry name" value="Cytochrome_B"/>
    <property type="match status" value="1"/>
</dbReference>
<gene>
    <name evidence="3" type="ORF">THC_0520</name>
</gene>
<dbReference type="Proteomes" id="UP000068196">
    <property type="component" value="Chromosome"/>
</dbReference>
<reference evidence="3 4" key="1">
    <citation type="journal article" date="2016" name="Int. J. Syst. Evol. Microbiol.">
        <title>Caldimicrobium thiodismutans sp. nov., a sulfur-disproportionating bacterium isolated from a hot spring, and emended description of the genus Caldimicrobium.</title>
        <authorList>
            <person name="Kojima H."/>
            <person name="Umezawa K."/>
            <person name="Fukui M."/>
        </authorList>
    </citation>
    <scope>NUCLEOTIDE SEQUENCE [LARGE SCALE GENOMIC DNA]</scope>
    <source>
        <strain evidence="3 4">TF1</strain>
    </source>
</reference>
<dbReference type="KEGG" id="cthi:THC_0520"/>
<dbReference type="PANTHER" id="PTHR19271">
    <property type="entry name" value="CYTOCHROME B"/>
    <property type="match status" value="1"/>
</dbReference>
<dbReference type="RefSeq" id="WP_068512905.1">
    <property type="nucleotide sequence ID" value="NZ_AP014945.1"/>
</dbReference>